<organism evidence="2 3">
    <name type="scientific">Pelagicoccus enzymogenes</name>
    <dbReference type="NCBI Taxonomy" id="2773457"/>
    <lineage>
        <taxon>Bacteria</taxon>
        <taxon>Pseudomonadati</taxon>
        <taxon>Verrucomicrobiota</taxon>
        <taxon>Opitutia</taxon>
        <taxon>Puniceicoccales</taxon>
        <taxon>Pelagicoccaceae</taxon>
        <taxon>Pelagicoccus</taxon>
    </lineage>
</organism>
<keyword evidence="3" id="KW-1185">Reference proteome</keyword>
<name>A0A927F7U3_9BACT</name>
<keyword evidence="1" id="KW-0732">Signal</keyword>
<sequence length="143" mass="15947">MRILPLVLSLLSFNASLSATPITSIDGQEQELTELLLPPATLLLTVRDHDDLPDAQRLLTLAAANDQTTIILIELPGRTLDAIAIRRAAKRYFQSDLTRPHTYFIEADNHPYPEFKTLLLSPVEPSPLFASKSYPEELPSVEK</sequence>
<gene>
    <name evidence="2" type="ORF">IEN85_04605</name>
</gene>
<proteinExistence type="predicted"/>
<feature type="signal peptide" evidence="1">
    <location>
        <begin position="1"/>
        <end position="19"/>
    </location>
</feature>
<evidence type="ECO:0000256" key="1">
    <source>
        <dbReference type="SAM" id="SignalP"/>
    </source>
</evidence>
<reference evidence="2" key="1">
    <citation type="submission" date="2020-09" db="EMBL/GenBank/DDBJ databases">
        <title>Pelagicoccus enzymogenes sp. nov. with an EPS production, isolated from marine sediment.</title>
        <authorList>
            <person name="Feng X."/>
        </authorList>
    </citation>
    <scope>NUCLEOTIDE SEQUENCE</scope>
    <source>
        <strain evidence="2">NFK12</strain>
    </source>
</reference>
<evidence type="ECO:0008006" key="4">
    <source>
        <dbReference type="Google" id="ProtNLM"/>
    </source>
</evidence>
<accession>A0A927F7U3</accession>
<comment type="caution">
    <text evidence="2">The sequence shown here is derived from an EMBL/GenBank/DDBJ whole genome shotgun (WGS) entry which is preliminary data.</text>
</comment>
<dbReference type="EMBL" id="JACYFG010000006">
    <property type="protein sequence ID" value="MBD5778760.1"/>
    <property type="molecule type" value="Genomic_DNA"/>
</dbReference>
<dbReference type="Proteomes" id="UP000622317">
    <property type="component" value="Unassembled WGS sequence"/>
</dbReference>
<feature type="chain" id="PRO_5037139688" description="DUF4174 domain-containing protein" evidence="1">
    <location>
        <begin position="20"/>
        <end position="143"/>
    </location>
</feature>
<dbReference type="AlphaFoldDB" id="A0A927F7U3"/>
<evidence type="ECO:0000313" key="2">
    <source>
        <dbReference type="EMBL" id="MBD5778760.1"/>
    </source>
</evidence>
<protein>
    <recommendedName>
        <fullName evidence="4">DUF4174 domain-containing protein</fullName>
    </recommendedName>
</protein>
<evidence type="ECO:0000313" key="3">
    <source>
        <dbReference type="Proteomes" id="UP000622317"/>
    </source>
</evidence>
<dbReference type="RefSeq" id="WP_191615890.1">
    <property type="nucleotide sequence ID" value="NZ_JACYFG010000006.1"/>
</dbReference>